<accession>A0A1S4EZI6</accession>
<sequence>MFKLVVLSTILALAAARPGAISYHAAPLVYHAAPALIAKPEIHYQKSIIEEPTVAHVGTVVKHIPTAVSHQSSTVVHSSAKYSEPIFAPAVKHTVVSTPIVKTSYHAIPSYAYAPFPAYHFGHYHH</sequence>
<feature type="chain" id="PRO_5036504099" evidence="1">
    <location>
        <begin position="17"/>
        <end position="126"/>
    </location>
</feature>
<dbReference type="OrthoDB" id="7765004at2759"/>
<dbReference type="HOGENOM" id="CLU_120656_1_0_1"/>
<evidence type="ECO:0000313" key="2">
    <source>
        <dbReference type="EMBL" id="EAT47171.1"/>
    </source>
</evidence>
<dbReference type="PANTHER" id="PTHR34931">
    <property type="entry name" value="FI02976P-RELATED"/>
    <property type="match status" value="1"/>
</dbReference>
<name>A0A1S4EZI6_AEDAE</name>
<dbReference type="Proteomes" id="UP000682892">
    <property type="component" value="Chromosome 1"/>
</dbReference>
<proteinExistence type="predicted"/>
<gene>
    <name evidence="2" type="ORF">AaeL_AAEL001704</name>
</gene>
<dbReference type="KEGG" id="aag:5571814"/>
<organism evidence="2 3">
    <name type="scientific">Aedes aegypti</name>
    <name type="common">Yellowfever mosquito</name>
    <name type="synonym">Culex aegypti</name>
    <dbReference type="NCBI Taxonomy" id="7159"/>
    <lineage>
        <taxon>Eukaryota</taxon>
        <taxon>Metazoa</taxon>
        <taxon>Ecdysozoa</taxon>
        <taxon>Arthropoda</taxon>
        <taxon>Hexapoda</taxon>
        <taxon>Insecta</taxon>
        <taxon>Pterygota</taxon>
        <taxon>Neoptera</taxon>
        <taxon>Endopterygota</taxon>
        <taxon>Diptera</taxon>
        <taxon>Nematocera</taxon>
        <taxon>Culicoidea</taxon>
        <taxon>Culicidae</taxon>
        <taxon>Culicinae</taxon>
        <taxon>Aedini</taxon>
        <taxon>Aedes</taxon>
        <taxon>Stegomyia</taxon>
    </lineage>
</organism>
<reference evidence="2" key="2">
    <citation type="journal article" date="2007" name="Science">
        <title>Genome sequence of Aedes aegypti, a major arbovirus vector.</title>
        <authorList>
            <person name="Nene V."/>
            <person name="Wortman J.R."/>
            <person name="Lawson D."/>
            <person name="Haas B."/>
            <person name="Kodira C."/>
            <person name="Tu Z.J."/>
            <person name="Loftus B."/>
            <person name="Xi Z."/>
            <person name="Megy K."/>
            <person name="Grabherr M."/>
            <person name="Ren Q."/>
            <person name="Zdobnov E.M."/>
            <person name="Lobo N.F."/>
            <person name="Campbell K.S."/>
            <person name="Brown S.E."/>
            <person name="Bonaldo M.F."/>
            <person name="Zhu J."/>
            <person name="Sinkins S.P."/>
            <person name="Hogenkamp D.G."/>
            <person name="Amedeo P."/>
            <person name="Arensburger P."/>
            <person name="Atkinson P.W."/>
            <person name="Bidwell S."/>
            <person name="Biedler J."/>
            <person name="Birney E."/>
            <person name="Bruggner R.V."/>
            <person name="Costas J."/>
            <person name="Coy M.R."/>
            <person name="Crabtree J."/>
            <person name="Crawford M."/>
            <person name="Debruyn B."/>
            <person name="Decaprio D."/>
            <person name="Eiglmeier K."/>
            <person name="Eisenstadt E."/>
            <person name="El-Dorry H."/>
            <person name="Gelbart W.M."/>
            <person name="Gomes S.L."/>
            <person name="Hammond M."/>
            <person name="Hannick L.I."/>
            <person name="Hogan J.R."/>
            <person name="Holmes M.H."/>
            <person name="Jaffe D."/>
            <person name="Johnston J.S."/>
            <person name="Kennedy R.C."/>
            <person name="Koo H."/>
            <person name="Kravitz S."/>
            <person name="Kriventseva E.V."/>
            <person name="Kulp D."/>
            <person name="Labutti K."/>
            <person name="Lee E."/>
            <person name="Li S."/>
            <person name="Lovin D.D."/>
            <person name="Mao C."/>
            <person name="Mauceli E."/>
            <person name="Menck C.F."/>
            <person name="Miller J.R."/>
            <person name="Montgomery P."/>
            <person name="Mori A."/>
            <person name="Nascimento A.L."/>
            <person name="Naveira H.F."/>
            <person name="Nusbaum C."/>
            <person name="O'leary S."/>
            <person name="Orvis J."/>
            <person name="Pertea M."/>
            <person name="Quesneville H."/>
            <person name="Reidenbach K.R."/>
            <person name="Rogers Y.H."/>
            <person name="Roth C.W."/>
            <person name="Schneider J.R."/>
            <person name="Schatz M."/>
            <person name="Shumway M."/>
            <person name="Stanke M."/>
            <person name="Stinson E.O."/>
            <person name="Tubio J.M."/>
            <person name="Vanzee J.P."/>
            <person name="Verjovski-Almeida S."/>
            <person name="Werner D."/>
            <person name="White O."/>
            <person name="Wyder S."/>
            <person name="Zeng Q."/>
            <person name="Zhao Q."/>
            <person name="Zhao Y."/>
            <person name="Hill C.A."/>
            <person name="Raikhel A.S."/>
            <person name="Soares M.B."/>
            <person name="Knudson D.L."/>
            <person name="Lee N.H."/>
            <person name="Galagan J."/>
            <person name="Salzberg S.L."/>
            <person name="Paulsen I.T."/>
            <person name="Dimopoulos G."/>
            <person name="Collins F.H."/>
            <person name="Birren B."/>
            <person name="Fraser-Liggett C.M."/>
            <person name="Severson D.W."/>
        </authorList>
    </citation>
    <scope>NUCLEOTIDE SEQUENCE [LARGE SCALE GENOMIC DNA]</scope>
    <source>
        <strain evidence="2">Liverpool</strain>
    </source>
</reference>
<keyword evidence="1" id="KW-0732">Signal</keyword>
<protein>
    <submittedName>
        <fullName evidence="2">AAEL001704-PA</fullName>
    </submittedName>
</protein>
<evidence type="ECO:0000313" key="3">
    <source>
        <dbReference type="Proteomes" id="UP000682892"/>
    </source>
</evidence>
<evidence type="ECO:0000256" key="1">
    <source>
        <dbReference type="SAM" id="SignalP"/>
    </source>
</evidence>
<dbReference type="EMBL" id="CH477224">
    <property type="protein sequence ID" value="EAT47171.1"/>
    <property type="molecule type" value="Genomic_DNA"/>
</dbReference>
<dbReference type="OMA" id="GAISYHA"/>
<dbReference type="Pfam" id="PF04527">
    <property type="entry name" value="Retinin_C"/>
    <property type="match status" value="1"/>
</dbReference>
<dbReference type="AlphaFoldDB" id="A0A1S4EZI6"/>
<feature type="signal peptide" evidence="1">
    <location>
        <begin position="1"/>
        <end position="16"/>
    </location>
</feature>
<reference evidence="2" key="1">
    <citation type="submission" date="2005-10" db="EMBL/GenBank/DDBJ databases">
        <authorList>
            <person name="Loftus B.J."/>
            <person name="Nene V.M."/>
            <person name="Hannick L.I."/>
            <person name="Bidwell S."/>
            <person name="Haas B."/>
            <person name="Amedeo P."/>
            <person name="Orvis J."/>
            <person name="Wortman J.R."/>
            <person name="White O.R."/>
            <person name="Salzberg S."/>
            <person name="Shumway M."/>
            <person name="Koo H."/>
            <person name="Zhao Y."/>
            <person name="Holmes M."/>
            <person name="Miller J."/>
            <person name="Schatz M."/>
            <person name="Pop M."/>
            <person name="Pai G."/>
            <person name="Utterback T."/>
            <person name="Rogers Y.-H."/>
            <person name="Kravitz S."/>
            <person name="Fraser C.M."/>
        </authorList>
    </citation>
    <scope>NUCLEOTIDE SEQUENCE</scope>
    <source>
        <strain evidence="2">Liverpool</strain>
    </source>
</reference>
<dbReference type="PANTHER" id="PTHR34931:SF4">
    <property type="entry name" value="GEO13385P1-RELATED"/>
    <property type="match status" value="1"/>
</dbReference>
<dbReference type="InterPro" id="IPR007614">
    <property type="entry name" value="Retinin_C"/>
</dbReference>
<reference evidence="2" key="3">
    <citation type="submission" date="2012-09" db="EMBL/GenBank/DDBJ databases">
        <authorList>
            <consortium name="VectorBase"/>
        </authorList>
    </citation>
    <scope>NUCLEOTIDE SEQUENCE</scope>
    <source>
        <strain evidence="2">Liverpool</strain>
    </source>
</reference>